<dbReference type="PANTHER" id="PTHR47014">
    <property type="entry name" value="PLECKSTRIN HOMOLOGY DOMAIN-CONTAINING FAMILY S MEMBER 1"/>
    <property type="match status" value="1"/>
</dbReference>
<reference evidence="3" key="1">
    <citation type="submission" date="2021-02" db="EMBL/GenBank/DDBJ databases">
        <title>Comparative genomics reveals that relaxation of natural selection precedes convergent phenotypic evolution of cavefish.</title>
        <authorList>
            <person name="Peng Z."/>
        </authorList>
    </citation>
    <scope>NUCLEOTIDE SEQUENCE</scope>
    <source>
        <tissue evidence="3">Muscle</tissue>
    </source>
</reference>
<feature type="domain" description="PH" evidence="2">
    <location>
        <begin position="7"/>
        <end position="125"/>
    </location>
</feature>
<dbReference type="SMART" id="SM00233">
    <property type="entry name" value="PH"/>
    <property type="match status" value="2"/>
</dbReference>
<organism evidence="3 4">
    <name type="scientific">Triplophysa rosa</name>
    <name type="common">Cave loach</name>
    <dbReference type="NCBI Taxonomy" id="992332"/>
    <lineage>
        <taxon>Eukaryota</taxon>
        <taxon>Metazoa</taxon>
        <taxon>Chordata</taxon>
        <taxon>Craniata</taxon>
        <taxon>Vertebrata</taxon>
        <taxon>Euteleostomi</taxon>
        <taxon>Actinopterygii</taxon>
        <taxon>Neopterygii</taxon>
        <taxon>Teleostei</taxon>
        <taxon>Ostariophysi</taxon>
        <taxon>Cypriniformes</taxon>
        <taxon>Nemacheilidae</taxon>
        <taxon>Triplophysa</taxon>
    </lineage>
</organism>
<protein>
    <recommendedName>
        <fullName evidence="2">PH domain-containing protein</fullName>
    </recommendedName>
</protein>
<dbReference type="AlphaFoldDB" id="A0A9W7TG32"/>
<dbReference type="InterPro" id="IPR001849">
    <property type="entry name" value="PH_domain"/>
</dbReference>
<feature type="region of interest" description="Disordered" evidence="1">
    <location>
        <begin position="359"/>
        <end position="387"/>
    </location>
</feature>
<feature type="compositionally biased region" description="Basic and acidic residues" evidence="1">
    <location>
        <begin position="332"/>
        <end position="345"/>
    </location>
</feature>
<dbReference type="InterPro" id="IPR011993">
    <property type="entry name" value="PH-like_dom_sf"/>
</dbReference>
<name>A0A9W7TG32_TRIRA</name>
<dbReference type="InterPro" id="IPR042986">
    <property type="entry name" value="PLEKHS1"/>
</dbReference>
<accession>A0A9W7TG32</accession>
<dbReference type="PANTHER" id="PTHR47014:SF1">
    <property type="entry name" value="PLECKSTRIN HOMOLOGY DOMAIN-CONTAINING FAMILY S MEMBER 1"/>
    <property type="match status" value="1"/>
</dbReference>
<proteinExistence type="predicted"/>
<keyword evidence="4" id="KW-1185">Reference proteome</keyword>
<feature type="compositionally biased region" description="Acidic residues" evidence="1">
    <location>
        <begin position="367"/>
        <end position="386"/>
    </location>
</feature>
<dbReference type="Gene3D" id="2.30.29.30">
    <property type="entry name" value="Pleckstrin-homology domain (PH domain)/Phosphotyrosine-binding domain (PTB)"/>
    <property type="match status" value="2"/>
</dbReference>
<gene>
    <name evidence="3" type="ORF">IRJ41_001364</name>
</gene>
<dbReference type="PROSITE" id="PS50003">
    <property type="entry name" value="PH_DOMAIN"/>
    <property type="match status" value="2"/>
</dbReference>
<evidence type="ECO:0000259" key="2">
    <source>
        <dbReference type="PROSITE" id="PS50003"/>
    </source>
</evidence>
<dbReference type="Pfam" id="PF00169">
    <property type="entry name" value="PH"/>
    <property type="match status" value="2"/>
</dbReference>
<feature type="region of interest" description="Disordered" evidence="1">
    <location>
        <begin position="319"/>
        <end position="346"/>
    </location>
</feature>
<evidence type="ECO:0000313" key="3">
    <source>
        <dbReference type="EMBL" id="KAI7796565.1"/>
    </source>
</evidence>
<dbReference type="EMBL" id="JAFHDT010000018">
    <property type="protein sequence ID" value="KAI7796565.1"/>
    <property type="molecule type" value="Genomic_DNA"/>
</dbReference>
<sequence length="566" mass="65374">MADGGGQEMCAGYLYKSPPENQFKILKSWKRRYFVLLKYTGHIFQINYYKSPEKGKPLGDINLSTVTYMFLQPEMHDMWKWIQNNFRCSPTCVMFMKALERDYFLIAENSWEMDKWFTALFDALSNRPHRLLNPKEFGTFRNINELPQSTNDKNQEAEWGLVKYVTHQLPMSSSVIHEPVSPVDYKSHQKSWKRRFFVLSKTGEDTYHLAYFRNDEKKGKSVGEIDLSKVSLICTCPEKHQMWDWIQENFKCSSASVLFLRVEDFMPKSARDYFLIGENSEEVNGWLNELLKVLNTQTSENKVQVTNDSLQQENRYRSISAPTPNSQDCDEELSHTEQHLSDQSESRCIFTSQPLGDIPRKLSDITLSDDDTDDLEEEPETPEDNSDYMRMGSVLMVLKQEEDACLQTNETIDVVESSQDLCDAAGNQDQDTSMQRNSAELRCSKDSLSEMNGNCVSTEMNKGLLKKSETPTLVEKEISITRNDLDTSLIFTEEQGKLCVSECKQTERSHLFHKGDQILAFNDLLIDSVEEIQIFTRRLSKDEAKLTVLRQPGSQPFHDESFLSHS</sequence>
<evidence type="ECO:0000313" key="4">
    <source>
        <dbReference type="Proteomes" id="UP001059041"/>
    </source>
</evidence>
<evidence type="ECO:0000256" key="1">
    <source>
        <dbReference type="SAM" id="MobiDB-lite"/>
    </source>
</evidence>
<dbReference type="Proteomes" id="UP001059041">
    <property type="component" value="Linkage Group LG18"/>
</dbReference>
<feature type="domain" description="PH" evidence="2">
    <location>
        <begin position="168"/>
        <end position="295"/>
    </location>
</feature>
<comment type="caution">
    <text evidence="3">The sequence shown here is derived from an EMBL/GenBank/DDBJ whole genome shotgun (WGS) entry which is preliminary data.</text>
</comment>
<dbReference type="SUPFAM" id="SSF50729">
    <property type="entry name" value="PH domain-like"/>
    <property type="match status" value="2"/>
</dbReference>